<dbReference type="GO" id="GO:0016236">
    <property type="term" value="P:macroautophagy"/>
    <property type="evidence" value="ECO:0007669"/>
    <property type="project" value="UniProtKB-ARBA"/>
</dbReference>
<evidence type="ECO:0000313" key="11">
    <source>
        <dbReference type="EMBL" id="CAB3366307.1"/>
    </source>
</evidence>
<evidence type="ECO:0000256" key="5">
    <source>
        <dbReference type="ARBA" id="ARBA00023136"/>
    </source>
</evidence>
<dbReference type="Gene3D" id="3.10.20.90">
    <property type="entry name" value="Phosphatidylinositol 3-kinase Catalytic Subunit, Chain A, domain 1"/>
    <property type="match status" value="1"/>
</dbReference>
<organism evidence="11 12">
    <name type="scientific">Cloeon dipterum</name>
    <dbReference type="NCBI Taxonomy" id="197152"/>
    <lineage>
        <taxon>Eukaryota</taxon>
        <taxon>Metazoa</taxon>
        <taxon>Ecdysozoa</taxon>
        <taxon>Arthropoda</taxon>
        <taxon>Hexapoda</taxon>
        <taxon>Insecta</taxon>
        <taxon>Pterygota</taxon>
        <taxon>Palaeoptera</taxon>
        <taxon>Ephemeroptera</taxon>
        <taxon>Pisciforma</taxon>
        <taxon>Baetidae</taxon>
        <taxon>Cloeon</taxon>
    </lineage>
</organism>
<evidence type="ECO:0000256" key="1">
    <source>
        <dbReference type="ARBA" id="ARBA00004419"/>
    </source>
</evidence>
<gene>
    <name evidence="11" type="ORF">CLODIP_2_CD01475</name>
</gene>
<dbReference type="CDD" id="cd16129">
    <property type="entry name" value="Ubl_ATG8_MAP1LC3"/>
    <property type="match status" value="1"/>
</dbReference>
<evidence type="ECO:0000256" key="4">
    <source>
        <dbReference type="ARBA" id="ARBA00023006"/>
    </source>
</evidence>
<evidence type="ECO:0000256" key="6">
    <source>
        <dbReference type="ARBA" id="ARBA00023288"/>
    </source>
</evidence>
<protein>
    <recommendedName>
        <fullName evidence="13">Autophagy-related protein</fullName>
    </recommendedName>
</protein>
<dbReference type="GO" id="GO:0006950">
    <property type="term" value="P:response to stress"/>
    <property type="evidence" value="ECO:0007669"/>
    <property type="project" value="UniProtKB-ARBA"/>
</dbReference>
<accession>A0A8S1CAA0</accession>
<dbReference type="EMBL" id="CADEPI010000024">
    <property type="protein sequence ID" value="CAB3366307.1"/>
    <property type="molecule type" value="Genomic_DNA"/>
</dbReference>
<dbReference type="SUPFAM" id="SSF54236">
    <property type="entry name" value="Ubiquitin-like"/>
    <property type="match status" value="1"/>
</dbReference>
<dbReference type="AlphaFoldDB" id="A0A8S1CAA0"/>
<comment type="similarity">
    <text evidence="2 10">Belongs to the ATG8 family.</text>
</comment>
<evidence type="ECO:0008006" key="13">
    <source>
        <dbReference type="Google" id="ProtNLM"/>
    </source>
</evidence>
<dbReference type="InterPro" id="IPR004241">
    <property type="entry name" value="Atg8-like"/>
</dbReference>
<comment type="subcellular location">
    <subcellularLocation>
        <location evidence="1">Cytoplasmic vesicle</location>
        <location evidence="1">Autophagosome</location>
    </subcellularLocation>
    <subcellularLocation>
        <location evidence="8">Endomembrane system</location>
        <topology evidence="8">Lipid-anchor</topology>
    </subcellularLocation>
</comment>
<dbReference type="OrthoDB" id="6738456at2759"/>
<keyword evidence="6 9" id="KW-0449">Lipoprotein</keyword>
<dbReference type="PANTHER" id="PTHR10969">
    <property type="entry name" value="MICROTUBULE-ASSOCIATED PROTEINS 1A/1B LIGHT CHAIN 3-RELATED"/>
    <property type="match status" value="1"/>
</dbReference>
<evidence type="ECO:0000256" key="8">
    <source>
        <dbReference type="ARBA" id="ARBA00037868"/>
    </source>
</evidence>
<feature type="lipid moiety-binding region" description="Phosphatidylserine amidated glycine; alternate" evidence="9">
    <location>
        <position position="109"/>
    </location>
</feature>
<evidence type="ECO:0000313" key="12">
    <source>
        <dbReference type="Proteomes" id="UP000494165"/>
    </source>
</evidence>
<keyword evidence="5" id="KW-0472">Membrane</keyword>
<keyword evidence="4 10" id="KW-0072">Autophagy</keyword>
<dbReference type="GO" id="GO:0012505">
    <property type="term" value="C:endomembrane system"/>
    <property type="evidence" value="ECO:0007669"/>
    <property type="project" value="UniProtKB-SubCell"/>
</dbReference>
<name>A0A8S1CAA0_9INSE</name>
<dbReference type="GO" id="GO:0005776">
    <property type="term" value="C:autophagosome"/>
    <property type="evidence" value="ECO:0007669"/>
    <property type="project" value="UniProtKB-SubCell"/>
</dbReference>
<evidence type="ECO:0000256" key="10">
    <source>
        <dbReference type="RuleBase" id="RU004384"/>
    </source>
</evidence>
<reference evidence="11 12" key="1">
    <citation type="submission" date="2020-04" db="EMBL/GenBank/DDBJ databases">
        <authorList>
            <person name="Alioto T."/>
            <person name="Alioto T."/>
            <person name="Gomez Garrido J."/>
        </authorList>
    </citation>
    <scope>NUCLEOTIDE SEQUENCE [LARGE SCALE GENOMIC DNA]</scope>
</reference>
<keyword evidence="12" id="KW-1185">Reference proteome</keyword>
<dbReference type="Pfam" id="PF02991">
    <property type="entry name" value="ATG8"/>
    <property type="match status" value="1"/>
</dbReference>
<keyword evidence="7" id="KW-0968">Cytoplasmic vesicle</keyword>
<proteinExistence type="inferred from homology"/>
<evidence type="ECO:0000256" key="9">
    <source>
        <dbReference type="PIRSR" id="PIRSR604241-50"/>
    </source>
</evidence>
<dbReference type="Proteomes" id="UP000494165">
    <property type="component" value="Unassembled WGS sequence"/>
</dbReference>
<dbReference type="InterPro" id="IPR029071">
    <property type="entry name" value="Ubiquitin-like_domsf"/>
</dbReference>
<dbReference type="GO" id="GO:0031410">
    <property type="term" value="C:cytoplasmic vesicle"/>
    <property type="evidence" value="ECO:0007669"/>
    <property type="project" value="UniProtKB-KW"/>
</dbReference>
<evidence type="ECO:0000256" key="3">
    <source>
        <dbReference type="ARBA" id="ARBA00022490"/>
    </source>
</evidence>
<keyword evidence="3" id="KW-0963">Cytoplasm</keyword>
<dbReference type="FunFam" id="3.10.20.90:FF:000149">
    <property type="entry name" value="microtubule-associated proteins 1A/1B light chain 3C"/>
    <property type="match status" value="1"/>
</dbReference>
<evidence type="ECO:0000256" key="2">
    <source>
        <dbReference type="ARBA" id="ARBA00007293"/>
    </source>
</evidence>
<sequence>MNAQRVRDVEQIREQHPNKIPIIIERWKGEKQLPFLDRTKFLVPEYLTVADLGSIIRRRLNLRDSQSFFLLVNQRSLASLTITMRQLYQAERDPDGFLYVVYASQESFG</sequence>
<comment type="caution">
    <text evidence="11">The sequence shown here is derived from an EMBL/GenBank/DDBJ whole genome shotgun (WGS) entry which is preliminary data.</text>
</comment>
<evidence type="ECO:0000256" key="7">
    <source>
        <dbReference type="ARBA" id="ARBA00023329"/>
    </source>
</evidence>